<feature type="binding site" evidence="2">
    <location>
        <position position="70"/>
    </location>
    <ligand>
        <name>Mg(2+)</name>
        <dbReference type="ChEBI" id="CHEBI:18420"/>
        <label>4</label>
    </ligand>
</feature>
<keyword evidence="2" id="KW-0460">Magnesium</keyword>
<comment type="function">
    <text evidence="2">Catalyzes the ATP-dependent phosphorylation of thiamine-monophosphate (TMP) to form thiamine-pyrophosphate (TPP), the active form of vitamin B1.</text>
</comment>
<feature type="binding site" evidence="2">
    <location>
        <position position="42"/>
    </location>
    <ligand>
        <name>Mg(2+)</name>
        <dbReference type="ChEBI" id="CHEBI:18420"/>
        <label>1</label>
    </ligand>
</feature>
<dbReference type="EC" id="2.7.4.16" evidence="2"/>
<feature type="binding site" evidence="2">
    <location>
        <position position="70"/>
    </location>
    <ligand>
        <name>Mg(2+)</name>
        <dbReference type="ChEBI" id="CHEBI:18420"/>
        <label>3</label>
    </ligand>
</feature>
<dbReference type="Gene3D" id="3.30.1330.10">
    <property type="entry name" value="PurM-like, N-terminal domain"/>
    <property type="match status" value="1"/>
</dbReference>
<keyword evidence="1 2" id="KW-0784">Thiamine biosynthesis</keyword>
<feature type="binding site" evidence="2">
    <location>
        <position position="41"/>
    </location>
    <ligand>
        <name>Mg(2+)</name>
        <dbReference type="ChEBI" id="CHEBI:18420"/>
        <label>1</label>
    </ligand>
</feature>
<reference evidence="5" key="1">
    <citation type="submission" date="2013-04" db="EMBL/GenBank/DDBJ databases">
        <title>The genome sequencing project of 58 acetic acid bacteria.</title>
        <authorList>
            <person name="Okamoto-Kainuma A."/>
            <person name="Ishikawa M."/>
            <person name="Umino S."/>
            <person name="Koizumi Y."/>
            <person name="Shiwa Y."/>
            <person name="Yoshikawa H."/>
            <person name="Matsutani M."/>
            <person name="Matsushita K."/>
        </authorList>
    </citation>
    <scope>NUCLEOTIDE SEQUENCE</scope>
    <source>
        <strain evidence="5">DSM 15669</strain>
    </source>
</reference>
<comment type="similarity">
    <text evidence="2">Belongs to the thiamine-monophosphate kinase family.</text>
</comment>
<keyword evidence="6" id="KW-1185">Reference proteome</keyword>
<dbReference type="SUPFAM" id="SSF55326">
    <property type="entry name" value="PurM N-terminal domain-like"/>
    <property type="match status" value="1"/>
</dbReference>
<dbReference type="Gene3D" id="3.90.650.10">
    <property type="entry name" value="PurM-like C-terminal domain"/>
    <property type="match status" value="1"/>
</dbReference>
<feature type="binding site" evidence="2">
    <location>
        <position position="209"/>
    </location>
    <ligand>
        <name>Mg(2+)</name>
        <dbReference type="ChEBI" id="CHEBI:18420"/>
        <label>5</label>
    </ligand>
</feature>
<keyword evidence="2" id="KW-0067">ATP-binding</keyword>
<dbReference type="InterPro" id="IPR006283">
    <property type="entry name" value="ThiL-like"/>
</dbReference>
<feature type="binding site" evidence="2">
    <location>
        <position position="206"/>
    </location>
    <ligand>
        <name>Mg(2+)</name>
        <dbReference type="ChEBI" id="CHEBI:18420"/>
        <label>3</label>
    </ligand>
</feature>
<organism evidence="5 6">
    <name type="scientific">Saccharibacter floricola DSM 15669</name>
    <dbReference type="NCBI Taxonomy" id="1123227"/>
    <lineage>
        <taxon>Bacteria</taxon>
        <taxon>Pseudomonadati</taxon>
        <taxon>Pseudomonadota</taxon>
        <taxon>Alphaproteobacteria</taxon>
        <taxon>Acetobacterales</taxon>
        <taxon>Acetobacteraceae</taxon>
        <taxon>Saccharibacter</taxon>
    </lineage>
</organism>
<feature type="binding site" evidence="2">
    <location>
        <position position="120"/>
    </location>
    <ligand>
        <name>Mg(2+)</name>
        <dbReference type="ChEBI" id="CHEBI:18420"/>
        <label>1</label>
    </ligand>
</feature>
<dbReference type="PANTHER" id="PTHR30270:SF0">
    <property type="entry name" value="THIAMINE-MONOPHOSPHATE KINASE"/>
    <property type="match status" value="1"/>
</dbReference>
<dbReference type="PIRSF" id="PIRSF005303">
    <property type="entry name" value="Thiam_monoph_kin"/>
    <property type="match status" value="1"/>
</dbReference>
<feature type="binding site" evidence="2">
    <location>
        <position position="25"/>
    </location>
    <ligand>
        <name>Mg(2+)</name>
        <dbReference type="ChEBI" id="CHEBI:18420"/>
        <label>4</label>
    </ligand>
</feature>
<dbReference type="InterPro" id="IPR016188">
    <property type="entry name" value="PurM-like_N"/>
</dbReference>
<proteinExistence type="inferred from homology"/>
<feature type="binding site" evidence="2">
    <location>
        <position position="255"/>
    </location>
    <ligand>
        <name>substrate</name>
    </ligand>
</feature>
<feature type="binding site" evidence="2">
    <location>
        <position position="208"/>
    </location>
    <ligand>
        <name>ATP</name>
        <dbReference type="ChEBI" id="CHEBI:30616"/>
    </ligand>
</feature>
<gene>
    <name evidence="2" type="primary">thiL</name>
    <name evidence="5" type="ORF">AA15669_2000</name>
</gene>
<dbReference type="PANTHER" id="PTHR30270">
    <property type="entry name" value="THIAMINE-MONOPHOSPHATE KINASE"/>
    <property type="match status" value="1"/>
</dbReference>
<evidence type="ECO:0000256" key="2">
    <source>
        <dbReference type="HAMAP-Rule" id="MF_02128"/>
    </source>
</evidence>
<evidence type="ECO:0000256" key="1">
    <source>
        <dbReference type="ARBA" id="ARBA00022977"/>
    </source>
</evidence>
<name>A0ABQ0P1V2_9PROT</name>
<comment type="caution">
    <text evidence="5">The sequence shown here is derived from an EMBL/GenBank/DDBJ whole genome shotgun (WGS) entry which is preliminary data.</text>
</comment>
<feature type="binding site" evidence="2">
    <location>
        <begin position="119"/>
        <end position="120"/>
    </location>
    <ligand>
        <name>ATP</name>
        <dbReference type="ChEBI" id="CHEBI:30616"/>
    </ligand>
</feature>
<feature type="binding site" evidence="2">
    <location>
        <position position="70"/>
    </location>
    <ligand>
        <name>Mg(2+)</name>
        <dbReference type="ChEBI" id="CHEBI:18420"/>
        <label>2</label>
    </ligand>
</feature>
<accession>A0ABQ0P1V2</accession>
<feature type="binding site" evidence="2">
    <location>
        <position position="49"/>
    </location>
    <ligand>
        <name>substrate</name>
    </ligand>
</feature>
<feature type="binding site" evidence="2">
    <location>
        <position position="146"/>
    </location>
    <ligand>
        <name>ATP</name>
        <dbReference type="ChEBI" id="CHEBI:30616"/>
    </ligand>
</feature>
<evidence type="ECO:0000259" key="3">
    <source>
        <dbReference type="Pfam" id="PF00586"/>
    </source>
</evidence>
<feature type="binding site" evidence="2">
    <location>
        <position position="25"/>
    </location>
    <ligand>
        <name>Mg(2+)</name>
        <dbReference type="ChEBI" id="CHEBI:18420"/>
        <label>3</label>
    </ligand>
</feature>
<comment type="caution">
    <text evidence="2">Lacks conserved residue(s) required for the propagation of feature annotation.</text>
</comment>
<dbReference type="InterPro" id="IPR010918">
    <property type="entry name" value="PurM-like_C_dom"/>
</dbReference>
<dbReference type="EMBL" id="BAQD01000147">
    <property type="protein sequence ID" value="GBQ08984.1"/>
    <property type="molecule type" value="Genomic_DNA"/>
</dbReference>
<keyword evidence="2" id="KW-0547">Nucleotide-binding</keyword>
<dbReference type="SUPFAM" id="SSF56042">
    <property type="entry name" value="PurM C-terminal domain-like"/>
    <property type="match status" value="1"/>
</dbReference>
<feature type="domain" description="PurM-like C-terminal" evidence="4">
    <location>
        <begin position="152"/>
        <end position="295"/>
    </location>
</feature>
<keyword evidence="2" id="KW-0479">Metal-binding</keyword>
<dbReference type="InterPro" id="IPR036921">
    <property type="entry name" value="PurM-like_N_sf"/>
</dbReference>
<evidence type="ECO:0000313" key="6">
    <source>
        <dbReference type="Proteomes" id="UP001062901"/>
    </source>
</evidence>
<evidence type="ECO:0000313" key="5">
    <source>
        <dbReference type="EMBL" id="GBQ08984.1"/>
    </source>
</evidence>
<feature type="binding site" evidence="2">
    <location>
        <position position="42"/>
    </location>
    <ligand>
        <name>Mg(2+)</name>
        <dbReference type="ChEBI" id="CHEBI:18420"/>
        <label>2</label>
    </ligand>
</feature>
<dbReference type="Pfam" id="PF00586">
    <property type="entry name" value="AIRS"/>
    <property type="match status" value="1"/>
</dbReference>
<evidence type="ECO:0000259" key="4">
    <source>
        <dbReference type="Pfam" id="PF02769"/>
    </source>
</evidence>
<dbReference type="HAMAP" id="MF_02128">
    <property type="entry name" value="TMP_kinase"/>
    <property type="match status" value="1"/>
</dbReference>
<feature type="domain" description="PurM-like N-terminal" evidence="3">
    <location>
        <begin position="24"/>
        <end position="137"/>
    </location>
</feature>
<feature type="binding site" evidence="2">
    <location>
        <position position="40"/>
    </location>
    <ligand>
        <name>Mg(2+)</name>
        <dbReference type="ChEBI" id="CHEBI:18420"/>
        <label>4</label>
    </ligand>
</feature>
<comment type="pathway">
    <text evidence="2">Cofactor biosynthesis; thiamine diphosphate biosynthesis; thiamine diphosphate from thiamine phosphate: step 1/1.</text>
</comment>
<dbReference type="InterPro" id="IPR036676">
    <property type="entry name" value="PurM-like_C_sf"/>
</dbReference>
<dbReference type="GO" id="GO:0016301">
    <property type="term" value="F:kinase activity"/>
    <property type="evidence" value="ECO:0007669"/>
    <property type="project" value="UniProtKB-KW"/>
</dbReference>
<dbReference type="Proteomes" id="UP001062901">
    <property type="component" value="Unassembled WGS sequence"/>
</dbReference>
<comment type="miscellaneous">
    <text evidence="2">Reaction mechanism of ThiL seems to utilize a direct, inline transfer of the gamma-phosphate of ATP to TMP rather than a phosphorylated enzyme intermediate.</text>
</comment>
<protein>
    <recommendedName>
        <fullName evidence="2">Thiamine-monophosphate kinase</fullName>
        <shortName evidence="2">TMP kinase</shortName>
        <shortName evidence="2">Thiamine-phosphate kinase</shortName>
        <ecNumber evidence="2">2.7.4.16</ecNumber>
    </recommendedName>
</protein>
<dbReference type="NCBIfam" id="TIGR01379">
    <property type="entry name" value="thiL"/>
    <property type="match status" value="1"/>
</dbReference>
<dbReference type="Pfam" id="PF02769">
    <property type="entry name" value="AIRS_C"/>
    <property type="match status" value="1"/>
</dbReference>
<dbReference type="RefSeq" id="WP_018980409.1">
    <property type="nucleotide sequence ID" value="NZ_BAQD01000147.1"/>
</dbReference>
<sequence>MGEFDFIARYFRPLAGKGSFELRNDGAVLSPPAGEELVISSDTMVENLHFLPDDPADTVAKKLLRCNLSDLAAMGARPAAYMLNVSVPSRSHYGEAWFALFSKGLAEDQKRYRLSLLGGDTTGSTGPLVLSLTIFGYAPIGQALRRDTAQLGDEIWVTGTLGDAVLGLYARKGKLEDSTGALVEAYRLPTPRTGLKLHGIVNAALDISDGLLQDCGHIARESGVAVELEAASIPFSRPVKAHFPQWQEECFIGGDDYELLITCSPTQSLALKKQCDQAHIPLTRIGHVVEGVGVNMRDENGHLMQFPRTGWQHF</sequence>
<feature type="binding site" evidence="2">
    <location>
        <position position="311"/>
    </location>
    <ligand>
        <name>substrate</name>
    </ligand>
</feature>
<keyword evidence="2" id="KW-0808">Transferase</keyword>
<comment type="catalytic activity">
    <reaction evidence="2">
        <text>thiamine phosphate + ATP = thiamine diphosphate + ADP</text>
        <dbReference type="Rhea" id="RHEA:15913"/>
        <dbReference type="ChEBI" id="CHEBI:30616"/>
        <dbReference type="ChEBI" id="CHEBI:37575"/>
        <dbReference type="ChEBI" id="CHEBI:58937"/>
        <dbReference type="ChEBI" id="CHEBI:456216"/>
        <dbReference type="EC" id="2.7.4.16"/>
    </reaction>
</comment>
<keyword evidence="2 5" id="KW-0418">Kinase</keyword>
<dbReference type="CDD" id="cd02194">
    <property type="entry name" value="ThiL"/>
    <property type="match status" value="1"/>
</dbReference>